<keyword evidence="3" id="KW-1185">Reference proteome</keyword>
<keyword evidence="1" id="KW-0732">Signal</keyword>
<dbReference type="AlphaFoldDB" id="A0AA40DLL1"/>
<evidence type="ECO:0000313" key="3">
    <source>
        <dbReference type="Proteomes" id="UP001172102"/>
    </source>
</evidence>
<dbReference type="Proteomes" id="UP001172102">
    <property type="component" value="Unassembled WGS sequence"/>
</dbReference>
<protein>
    <recommendedName>
        <fullName evidence="4">Secreted protein</fullName>
    </recommendedName>
</protein>
<comment type="caution">
    <text evidence="2">The sequence shown here is derived from an EMBL/GenBank/DDBJ whole genome shotgun (WGS) entry which is preliminary data.</text>
</comment>
<organism evidence="2 3">
    <name type="scientific">Lasiosphaeris hirsuta</name>
    <dbReference type="NCBI Taxonomy" id="260670"/>
    <lineage>
        <taxon>Eukaryota</taxon>
        <taxon>Fungi</taxon>
        <taxon>Dikarya</taxon>
        <taxon>Ascomycota</taxon>
        <taxon>Pezizomycotina</taxon>
        <taxon>Sordariomycetes</taxon>
        <taxon>Sordariomycetidae</taxon>
        <taxon>Sordariales</taxon>
        <taxon>Lasiosphaeriaceae</taxon>
        <taxon>Lasiosphaeris</taxon>
    </lineage>
</organism>
<accession>A0AA40DLL1</accession>
<sequence>MLSFPCLPCSLLPLSCFYLGVGWGGMENPLPGRMSSFGGKPTLGPTWGLFRSIWPFGIRPCQSQAKCSVKCERAGAECAECKNAPALRMRRFDA</sequence>
<evidence type="ECO:0000256" key="1">
    <source>
        <dbReference type="SAM" id="SignalP"/>
    </source>
</evidence>
<proteinExistence type="predicted"/>
<feature type="chain" id="PRO_5041224308" description="Secreted protein" evidence="1">
    <location>
        <begin position="25"/>
        <end position="94"/>
    </location>
</feature>
<name>A0AA40DLL1_9PEZI</name>
<dbReference type="EMBL" id="JAUKUA010000007">
    <property type="protein sequence ID" value="KAK0704328.1"/>
    <property type="molecule type" value="Genomic_DNA"/>
</dbReference>
<evidence type="ECO:0008006" key="4">
    <source>
        <dbReference type="Google" id="ProtNLM"/>
    </source>
</evidence>
<gene>
    <name evidence="2" type="ORF">B0H67DRAFT_591120</name>
</gene>
<feature type="signal peptide" evidence="1">
    <location>
        <begin position="1"/>
        <end position="24"/>
    </location>
</feature>
<evidence type="ECO:0000313" key="2">
    <source>
        <dbReference type="EMBL" id="KAK0704328.1"/>
    </source>
</evidence>
<reference evidence="2" key="1">
    <citation type="submission" date="2023-06" db="EMBL/GenBank/DDBJ databases">
        <title>Genome-scale phylogeny and comparative genomics of the fungal order Sordariales.</title>
        <authorList>
            <consortium name="Lawrence Berkeley National Laboratory"/>
            <person name="Hensen N."/>
            <person name="Bonometti L."/>
            <person name="Westerberg I."/>
            <person name="Brannstrom I.O."/>
            <person name="Guillou S."/>
            <person name="Cros-Aarteil S."/>
            <person name="Calhoun S."/>
            <person name="Haridas S."/>
            <person name="Kuo A."/>
            <person name="Mondo S."/>
            <person name="Pangilinan J."/>
            <person name="Riley R."/>
            <person name="Labutti K."/>
            <person name="Andreopoulos B."/>
            <person name="Lipzen A."/>
            <person name="Chen C."/>
            <person name="Yanf M."/>
            <person name="Daum C."/>
            <person name="Ng V."/>
            <person name="Clum A."/>
            <person name="Steindorff A."/>
            <person name="Ohm R."/>
            <person name="Martin F."/>
            <person name="Silar P."/>
            <person name="Natvig D."/>
            <person name="Lalanne C."/>
            <person name="Gautier V."/>
            <person name="Ament-Velasquez S.L."/>
            <person name="Kruys A."/>
            <person name="Hutchinson M.I."/>
            <person name="Powell A.J."/>
            <person name="Barry K."/>
            <person name="Miller A.N."/>
            <person name="Grigoriev I.V."/>
            <person name="Debuchy R."/>
            <person name="Gladieux P."/>
            <person name="Thoren M.H."/>
            <person name="Johannesson H."/>
        </authorList>
    </citation>
    <scope>NUCLEOTIDE SEQUENCE</scope>
    <source>
        <strain evidence="2">SMH4607-1</strain>
    </source>
</reference>